<protein>
    <recommendedName>
        <fullName evidence="9">SRCR domain-containing protein</fullName>
    </recommendedName>
</protein>
<dbReference type="EMBL" id="AAQR03191013">
    <property type="status" value="NOT_ANNOTATED_CDS"/>
    <property type="molecule type" value="Genomic_DNA"/>
</dbReference>
<comment type="caution">
    <text evidence="7">Lacks conserved residue(s) required for the propagation of feature annotation.</text>
</comment>
<dbReference type="EMBL" id="AAQR03191015">
    <property type="status" value="NOT_ANNOTATED_CDS"/>
    <property type="molecule type" value="Genomic_DNA"/>
</dbReference>
<dbReference type="FunFam" id="3.10.250.10:FF:000012">
    <property type="entry name" value="CD163 molecule like 1"/>
    <property type="match status" value="1"/>
</dbReference>
<dbReference type="PANTHER" id="PTHR19331">
    <property type="entry name" value="SCAVENGER RECEPTOR DOMAIN-CONTAINING"/>
    <property type="match status" value="1"/>
</dbReference>
<name>H0XRE5_OTOGA</name>
<evidence type="ECO:0000256" key="5">
    <source>
        <dbReference type="ARBA" id="ARBA00023157"/>
    </source>
</evidence>
<comment type="subcellular location">
    <subcellularLocation>
        <location evidence="1">Secreted</location>
    </subcellularLocation>
</comment>
<feature type="disulfide bond" evidence="7">
    <location>
        <begin position="283"/>
        <end position="293"/>
    </location>
</feature>
<evidence type="ECO:0000256" key="7">
    <source>
        <dbReference type="PROSITE-ProRule" id="PRU00196"/>
    </source>
</evidence>
<sequence length="867" mass="93885">VRLAGGDGPCSGQVEVNSEGDWIPVSDGNFTFPTAQVICAELGCGRAESVLGNVSFREASRQVWAEEFQCDGKESGLWFCPRVSCPGGTCHHTGAVQIVCSEYTEVRLMKNGISQCEGQVEMNISGHWRPLCASHWSMANANVVCHQLGCGVALSTPQGEFFVEGGDEIWKDQFYCSGAESSLGHCPVTTLVGSDCNHGNTASVICSVYKSEQIRLVDGGSRCAGRVEIYHEGSWGTICDDDWDLSDANVVCRQLGCGEALEALGSAQYEVGSGPIWLDKLQCTGKESHVWKCPFQGWSIHSCDHSEDAGVTCSVHNRWHLCLKGVGCWPHILEVAGSKPPAKNCKKKKKKDNNNTHTHTHKPITNKQTKKEDPLIFVGFCVVSPSSFFDQSNVQLEGTIIRHSSECSQASRVHRFVRLVGGLGPCSGRVEVNSGGGWTPVSNGNFMFPTAQVICAELGCGKPASVLEDVSFIKASGQLWAEEFQCQGQESSLWLCPRAPCAEGTCLHSGAVQIICSEYTEVRLMKNGTSQCEGQVELNIFGDWRPLCASHWNMANANVVCRQFGCGVAMSTPQGAYIVEEETRILKDQFHCLGTEPFLWHCPVTALGAPDCNHGNTASVICSGNQTQLLPQCNDSVSDSAGSVTSEESAANCSESHRLRLVDGGSRCAGRVEIYYKDSWGTICDDNWDLSDAHVVCRQLGCGEALGALGSAQFGEGSGPIWLDDVNCTGKETHVWRCPSRGWGQHNCRHKEDAGVTCSEFMALRMVSGDQQCAGWLEVFYNGTWGSVCRSPMEATTVSTICRQLGCGDSGTLNSSVAVREGSRPRWVDVIQCRKTATSLWQCPSHPWNNRSCSSSDEAYIICAGDL</sequence>
<evidence type="ECO:0000313" key="11">
    <source>
        <dbReference type="Proteomes" id="UP000005225"/>
    </source>
</evidence>
<evidence type="ECO:0000256" key="8">
    <source>
        <dbReference type="SAM" id="MobiDB-lite"/>
    </source>
</evidence>
<dbReference type="GeneTree" id="ENSGT00940000157963"/>
<keyword evidence="4" id="KW-0677">Repeat</keyword>
<dbReference type="FunFam" id="3.10.250.10:FF:000004">
    <property type="entry name" value="Scavenger receptor cysteine-rich type 1 protein M130"/>
    <property type="match status" value="4"/>
</dbReference>
<evidence type="ECO:0000256" key="4">
    <source>
        <dbReference type="ARBA" id="ARBA00022737"/>
    </source>
</evidence>
<evidence type="ECO:0000313" key="10">
    <source>
        <dbReference type="Ensembl" id="ENSOGAP00000018687.1"/>
    </source>
</evidence>
<dbReference type="AlphaFoldDB" id="H0XRE5"/>
<feature type="disulfide bond" evidence="7">
    <location>
        <begin position="561"/>
        <end position="622"/>
    </location>
</feature>
<evidence type="ECO:0000256" key="2">
    <source>
        <dbReference type="ARBA" id="ARBA00022525"/>
    </source>
</evidence>
<reference evidence="10" key="3">
    <citation type="submission" date="2025-09" db="UniProtKB">
        <authorList>
            <consortium name="Ensembl"/>
        </authorList>
    </citation>
    <scope>IDENTIFICATION</scope>
</reference>
<feature type="domain" description="SRCR" evidence="9">
    <location>
        <begin position="764"/>
        <end position="864"/>
    </location>
</feature>
<keyword evidence="11" id="KW-1185">Reference proteome</keyword>
<dbReference type="GO" id="GO:0009897">
    <property type="term" value="C:external side of plasma membrane"/>
    <property type="evidence" value="ECO:0007669"/>
    <property type="project" value="TreeGrafter"/>
</dbReference>
<keyword evidence="2" id="KW-0964">Secreted</keyword>
<feature type="disulfide bond" evidence="7">
    <location>
        <begin position="455"/>
        <end position="516"/>
    </location>
</feature>
<accession>H0XRE5</accession>
<feature type="disulfide bond" evidence="7">
    <location>
        <begin position="789"/>
        <end position="853"/>
    </location>
</feature>
<keyword evidence="5 7" id="KW-1015">Disulfide bond</keyword>
<feature type="disulfide bond" evidence="7">
    <location>
        <begin position="728"/>
        <end position="738"/>
    </location>
</feature>
<keyword evidence="3" id="KW-0732">Signal</keyword>
<feature type="region of interest" description="Disordered" evidence="8">
    <location>
        <begin position="340"/>
        <end position="368"/>
    </location>
</feature>
<dbReference type="EMBL" id="AAQR03191016">
    <property type="status" value="NOT_ANNOTATED_CDS"/>
    <property type="molecule type" value="Genomic_DNA"/>
</dbReference>
<proteinExistence type="predicted"/>
<feature type="disulfide bond" evidence="7">
    <location>
        <begin position="70"/>
        <end position="80"/>
    </location>
</feature>
<feature type="disulfide bond" evidence="7">
    <location>
        <begin position="252"/>
        <end position="313"/>
    </location>
</feature>
<feature type="disulfide bond" evidence="7">
    <location>
        <begin position="39"/>
        <end position="100"/>
    </location>
</feature>
<reference evidence="10" key="2">
    <citation type="submission" date="2025-08" db="UniProtKB">
        <authorList>
            <consortium name="Ensembl"/>
        </authorList>
    </citation>
    <scope>IDENTIFICATION</scope>
</reference>
<feature type="disulfide bond" evidence="7">
    <location>
        <begin position="592"/>
        <end position="602"/>
    </location>
</feature>
<evidence type="ECO:0000256" key="1">
    <source>
        <dbReference type="ARBA" id="ARBA00004613"/>
    </source>
</evidence>
<feature type="disulfide bond" evidence="7">
    <location>
        <begin position="132"/>
        <end position="196"/>
    </location>
</feature>
<feature type="disulfide bond" evidence="7">
    <location>
        <begin position="239"/>
        <end position="303"/>
    </location>
</feature>
<feature type="disulfide bond" evidence="7">
    <location>
        <begin position="697"/>
        <end position="758"/>
    </location>
</feature>
<dbReference type="PROSITE" id="PS00420">
    <property type="entry name" value="SRCR_1"/>
    <property type="match status" value="2"/>
</dbReference>
<feature type="disulfide bond" evidence="7">
    <location>
        <begin position="833"/>
        <end position="843"/>
    </location>
</feature>
<feature type="disulfide bond" evidence="7">
    <location>
        <begin position="176"/>
        <end position="186"/>
    </location>
</feature>
<feature type="disulfide bond" evidence="7">
    <location>
        <begin position="548"/>
        <end position="612"/>
    </location>
</feature>
<dbReference type="InParanoid" id="H0XRE5"/>
<reference evidence="11" key="1">
    <citation type="submission" date="2011-03" db="EMBL/GenBank/DDBJ databases">
        <title>Version 3 of the genome sequence of Otolemur garnettii (Bushbaby).</title>
        <authorList>
            <consortium name="The Broad Institute Genome Sequencing Platform"/>
            <person name="Di Palma F."/>
            <person name="Johnson J."/>
            <person name="Lander E.S."/>
            <person name="Lindblad-Toh K."/>
            <person name="Jaffe D.B."/>
            <person name="Gnerre S."/>
            <person name="MacCallum I."/>
            <person name="Przybylski D."/>
            <person name="Ribeiro F.J."/>
            <person name="Burton J.N."/>
            <person name="Walker B.J."/>
            <person name="Sharpe T."/>
            <person name="Hall G."/>
        </authorList>
    </citation>
    <scope>NUCLEOTIDE SEQUENCE [LARGE SCALE GENOMIC DNA]</scope>
</reference>
<dbReference type="SMART" id="SM00202">
    <property type="entry name" value="SR"/>
    <property type="match status" value="7"/>
</dbReference>
<feature type="disulfide bond" evidence="7">
    <location>
        <begin position="145"/>
        <end position="206"/>
    </location>
</feature>
<keyword evidence="6" id="KW-0325">Glycoprotein</keyword>
<organism evidence="10 11">
    <name type="scientific">Otolemur garnettii</name>
    <name type="common">Small-eared galago</name>
    <name type="synonym">Garnett's greater bushbaby</name>
    <dbReference type="NCBI Taxonomy" id="30611"/>
    <lineage>
        <taxon>Eukaryota</taxon>
        <taxon>Metazoa</taxon>
        <taxon>Chordata</taxon>
        <taxon>Craniata</taxon>
        <taxon>Vertebrata</taxon>
        <taxon>Euteleostomi</taxon>
        <taxon>Mammalia</taxon>
        <taxon>Eutheria</taxon>
        <taxon>Euarchontoglires</taxon>
        <taxon>Primates</taxon>
        <taxon>Strepsirrhini</taxon>
        <taxon>Lorisiformes</taxon>
        <taxon>Galagidae</taxon>
        <taxon>Otolemur</taxon>
    </lineage>
</organism>
<dbReference type="OMA" id="GWALSIM"/>
<dbReference type="Pfam" id="PF00530">
    <property type="entry name" value="SRCR"/>
    <property type="match status" value="7"/>
</dbReference>
<dbReference type="PROSITE" id="PS50287">
    <property type="entry name" value="SRCR_2"/>
    <property type="match status" value="7"/>
</dbReference>
<dbReference type="FunFam" id="3.10.250.10:FF:000009">
    <property type="entry name" value="WC1"/>
    <property type="match status" value="2"/>
</dbReference>
<evidence type="ECO:0000256" key="3">
    <source>
        <dbReference type="ARBA" id="ARBA00022729"/>
    </source>
</evidence>
<evidence type="ECO:0000259" key="9">
    <source>
        <dbReference type="PROSITE" id="PS50287"/>
    </source>
</evidence>
<dbReference type="HOGENOM" id="CLU_002555_0_1_1"/>
<dbReference type="PRINTS" id="PR00258">
    <property type="entry name" value="SPERACTRCPTR"/>
</dbReference>
<dbReference type="Gene3D" id="3.10.250.10">
    <property type="entry name" value="SRCR-like domain"/>
    <property type="match status" value="7"/>
</dbReference>
<dbReference type="eggNOG" id="ENOG502QQ5W">
    <property type="taxonomic scope" value="Eukaryota"/>
</dbReference>
<evidence type="ECO:0000256" key="6">
    <source>
        <dbReference type="ARBA" id="ARBA00023180"/>
    </source>
</evidence>
<dbReference type="SUPFAM" id="SSF56487">
    <property type="entry name" value="SRCR-like"/>
    <property type="match status" value="7"/>
</dbReference>
<feature type="domain" description="SRCR" evidence="9">
    <location>
        <begin position="417"/>
        <end position="517"/>
    </location>
</feature>
<dbReference type="InterPro" id="IPR036772">
    <property type="entry name" value="SRCR-like_dom_sf"/>
</dbReference>
<feature type="domain" description="SRCR" evidence="9">
    <location>
        <begin position="659"/>
        <end position="759"/>
    </location>
</feature>
<feature type="domain" description="SRCR" evidence="9">
    <location>
        <begin position="214"/>
        <end position="314"/>
    </location>
</feature>
<dbReference type="GO" id="GO:0005576">
    <property type="term" value="C:extracellular region"/>
    <property type="evidence" value="ECO:0007669"/>
    <property type="project" value="UniProtKB-SubCell"/>
</dbReference>
<feature type="disulfide bond" evidence="7">
    <location>
        <begin position="802"/>
        <end position="863"/>
    </location>
</feature>
<dbReference type="InterPro" id="IPR001190">
    <property type="entry name" value="SRCR"/>
</dbReference>
<dbReference type="EMBL" id="AAQR03191014">
    <property type="status" value="NOT_ANNOTATED_CDS"/>
    <property type="molecule type" value="Genomic_DNA"/>
</dbReference>
<feature type="disulfide bond" evidence="7">
    <location>
        <begin position="486"/>
        <end position="496"/>
    </location>
</feature>
<feature type="domain" description="SRCR" evidence="9">
    <location>
        <begin position="522"/>
        <end position="623"/>
    </location>
</feature>
<feature type="domain" description="SRCR" evidence="9">
    <location>
        <begin position="1"/>
        <end position="101"/>
    </location>
</feature>
<feature type="domain" description="SRCR" evidence="9">
    <location>
        <begin position="106"/>
        <end position="207"/>
    </location>
</feature>
<feature type="disulfide bond" evidence="7">
    <location>
        <begin position="684"/>
        <end position="748"/>
    </location>
</feature>
<dbReference type="PANTHER" id="PTHR19331:SF468">
    <property type="entry name" value="SCAVENGER RECEPTOR CYSTEINE-RICH TYPE 1 PROTEIN M160"/>
    <property type="match status" value="1"/>
</dbReference>
<dbReference type="STRING" id="30611.ENSOGAP00000018687"/>
<dbReference type="Ensembl" id="ENSOGAT00000030555.1">
    <property type="protein sequence ID" value="ENSOGAP00000018687.1"/>
    <property type="gene ID" value="ENSOGAG00000031055.1"/>
</dbReference>
<dbReference type="Proteomes" id="UP000005225">
    <property type="component" value="Unassembled WGS sequence"/>
</dbReference>